<dbReference type="EMBL" id="RJJX01000005">
    <property type="protein sequence ID" value="RUT78963.1"/>
    <property type="molecule type" value="Genomic_DNA"/>
</dbReference>
<proteinExistence type="predicted"/>
<dbReference type="Proteomes" id="UP000282985">
    <property type="component" value="Unassembled WGS sequence"/>
</dbReference>
<protein>
    <submittedName>
        <fullName evidence="1">Uncharacterized protein</fullName>
    </submittedName>
</protein>
<dbReference type="AlphaFoldDB" id="A0A434AWS8"/>
<accession>A0A434AWS8</accession>
<sequence length="227" mass="26552">MFLLVLSGGMANAQAVAIKKWKGRYPRMKNSYPQAFISFKGWLPPVPHLFVKTPFTHYYLKVKSVPSTDSREITGKTKTGLLRIFSRLIEKSQFKGRYKETGMIKVISEFQKQIDQKLFDSRRDQLEDIYGLTATFLVLYKNMDNLDHIEYGRRVKKLLKTEVNELLQQFLMINLLEADHGAKFKAFTEMQRSLIQLSGEVDYTLNKMKFFNSYGKYNTNHYAFLSQ</sequence>
<evidence type="ECO:0000313" key="1">
    <source>
        <dbReference type="EMBL" id="RUT78963.1"/>
    </source>
</evidence>
<organism evidence="1 2">
    <name type="scientific">Ancylomarina longa</name>
    <dbReference type="NCBI Taxonomy" id="2487017"/>
    <lineage>
        <taxon>Bacteria</taxon>
        <taxon>Pseudomonadati</taxon>
        <taxon>Bacteroidota</taxon>
        <taxon>Bacteroidia</taxon>
        <taxon>Marinilabiliales</taxon>
        <taxon>Marinifilaceae</taxon>
        <taxon>Ancylomarina</taxon>
    </lineage>
</organism>
<keyword evidence="2" id="KW-1185">Reference proteome</keyword>
<evidence type="ECO:0000313" key="2">
    <source>
        <dbReference type="Proteomes" id="UP000282985"/>
    </source>
</evidence>
<reference evidence="1 2" key="1">
    <citation type="submission" date="2018-11" db="EMBL/GenBank/DDBJ databases">
        <title>Parancylomarina longa gen. nov., sp. nov., isolated from sediments of southern Okinawa.</title>
        <authorList>
            <person name="Fu T."/>
        </authorList>
    </citation>
    <scope>NUCLEOTIDE SEQUENCE [LARGE SCALE GENOMIC DNA]</scope>
    <source>
        <strain evidence="1 2">T3-2 S1-C</strain>
    </source>
</reference>
<comment type="caution">
    <text evidence="1">The sequence shown here is derived from an EMBL/GenBank/DDBJ whole genome shotgun (WGS) entry which is preliminary data.</text>
</comment>
<gene>
    <name evidence="1" type="ORF">DLK05_05630</name>
</gene>
<name>A0A434AWS8_9BACT</name>